<dbReference type="SMART" id="SM00422">
    <property type="entry name" value="HTH_MERR"/>
    <property type="match status" value="1"/>
</dbReference>
<dbReference type="RefSeq" id="WP_011466133.1">
    <property type="nucleotide sequence ID" value="NC_007908.1"/>
</dbReference>
<evidence type="ECO:0000313" key="5">
    <source>
        <dbReference type="EMBL" id="ABD71570.1"/>
    </source>
</evidence>
<gene>
    <name evidence="5" type="ordered locus">Rfer_3871</name>
</gene>
<dbReference type="PRINTS" id="PR00040">
    <property type="entry name" value="HTHMERR"/>
</dbReference>
<dbReference type="GO" id="GO:0003700">
    <property type="term" value="F:DNA-binding transcription factor activity"/>
    <property type="evidence" value="ECO:0007669"/>
    <property type="project" value="InterPro"/>
</dbReference>
<keyword evidence="3" id="KW-0804">Transcription</keyword>
<dbReference type="KEGG" id="rfr:Rfer_3871"/>
<keyword evidence="2" id="KW-0238">DNA-binding</keyword>
<dbReference type="Proteomes" id="UP000008332">
    <property type="component" value="Chromosome"/>
</dbReference>
<dbReference type="PANTHER" id="PTHR30204">
    <property type="entry name" value="REDOX-CYCLING DRUG-SENSING TRANSCRIPTIONAL ACTIVATOR SOXR"/>
    <property type="match status" value="1"/>
</dbReference>
<evidence type="ECO:0000256" key="2">
    <source>
        <dbReference type="ARBA" id="ARBA00023125"/>
    </source>
</evidence>
<organism evidence="5 6">
    <name type="scientific">Albidiferax ferrireducens (strain ATCC BAA-621 / DSM 15236 / T118)</name>
    <name type="common">Rhodoferax ferrireducens</name>
    <dbReference type="NCBI Taxonomy" id="338969"/>
    <lineage>
        <taxon>Bacteria</taxon>
        <taxon>Pseudomonadati</taxon>
        <taxon>Pseudomonadota</taxon>
        <taxon>Betaproteobacteria</taxon>
        <taxon>Burkholderiales</taxon>
        <taxon>Comamonadaceae</taxon>
        <taxon>Rhodoferax</taxon>
    </lineage>
</organism>
<accession>Q21RN3</accession>
<evidence type="ECO:0000259" key="4">
    <source>
        <dbReference type="PROSITE" id="PS50937"/>
    </source>
</evidence>
<name>Q21RN3_ALBFT</name>
<dbReference type="EMBL" id="CP000267">
    <property type="protein sequence ID" value="ABD71570.1"/>
    <property type="molecule type" value="Genomic_DNA"/>
</dbReference>
<dbReference type="InterPro" id="IPR000551">
    <property type="entry name" value="MerR-type_HTH_dom"/>
</dbReference>
<dbReference type="PROSITE" id="PS50937">
    <property type="entry name" value="HTH_MERR_2"/>
    <property type="match status" value="1"/>
</dbReference>
<dbReference type="Pfam" id="PF13411">
    <property type="entry name" value="MerR_1"/>
    <property type="match status" value="1"/>
</dbReference>
<dbReference type="InterPro" id="IPR047057">
    <property type="entry name" value="MerR_fam"/>
</dbReference>
<dbReference type="AlphaFoldDB" id="Q21RN3"/>
<protein>
    <submittedName>
        <fullName evidence="5">Transcriptional regulator, MerR family</fullName>
    </submittedName>
</protein>
<dbReference type="OrthoDB" id="5297305at2"/>
<keyword evidence="6" id="KW-1185">Reference proteome</keyword>
<dbReference type="eggNOG" id="COG0789">
    <property type="taxonomic scope" value="Bacteria"/>
</dbReference>
<keyword evidence="1" id="KW-0805">Transcription regulation</keyword>
<evidence type="ECO:0000313" key="6">
    <source>
        <dbReference type="Proteomes" id="UP000008332"/>
    </source>
</evidence>
<dbReference type="SUPFAM" id="SSF46955">
    <property type="entry name" value="Putative DNA-binding domain"/>
    <property type="match status" value="1"/>
</dbReference>
<dbReference type="HOGENOM" id="CLU_060077_2_3_4"/>
<evidence type="ECO:0000256" key="1">
    <source>
        <dbReference type="ARBA" id="ARBA00023015"/>
    </source>
</evidence>
<reference evidence="6" key="1">
    <citation type="submission" date="2006-02" db="EMBL/GenBank/DDBJ databases">
        <title>Complete sequence of chromosome of Rhodoferax ferrireducens DSM 15236.</title>
        <authorList>
            <person name="Copeland A."/>
            <person name="Lucas S."/>
            <person name="Lapidus A."/>
            <person name="Barry K."/>
            <person name="Detter J.C."/>
            <person name="Glavina del Rio T."/>
            <person name="Hammon N."/>
            <person name="Israni S."/>
            <person name="Pitluck S."/>
            <person name="Brettin T."/>
            <person name="Bruce D."/>
            <person name="Han C."/>
            <person name="Tapia R."/>
            <person name="Gilna P."/>
            <person name="Kiss H."/>
            <person name="Schmutz J."/>
            <person name="Larimer F."/>
            <person name="Land M."/>
            <person name="Kyrpides N."/>
            <person name="Ivanova N."/>
            <person name="Richardson P."/>
        </authorList>
    </citation>
    <scope>NUCLEOTIDE SEQUENCE [LARGE SCALE GENOMIC DNA]</scope>
    <source>
        <strain evidence="6">ATCC BAA-621 / DSM 15236 / T118</strain>
    </source>
</reference>
<dbReference type="GO" id="GO:0003677">
    <property type="term" value="F:DNA binding"/>
    <property type="evidence" value="ECO:0007669"/>
    <property type="project" value="UniProtKB-KW"/>
</dbReference>
<dbReference type="Gene3D" id="1.10.1660.10">
    <property type="match status" value="1"/>
</dbReference>
<evidence type="ECO:0000256" key="3">
    <source>
        <dbReference type="ARBA" id="ARBA00023163"/>
    </source>
</evidence>
<dbReference type="PANTHER" id="PTHR30204:SF94">
    <property type="entry name" value="HEAVY METAL-DEPENDENT TRANSCRIPTIONAL REGULATOR HI_0293-RELATED"/>
    <property type="match status" value="1"/>
</dbReference>
<sequence>MYIGKLAKLSGATPKAIRLYEAMGLIPVPSRQGQYRVYSLKDVSLVHMIRRAQAVGFSLAELKPLVALKAKTNQLSIEEANLLIARKREKLRNDMDKIMSQDQQLMALHEELNRISE</sequence>
<dbReference type="InterPro" id="IPR009061">
    <property type="entry name" value="DNA-bd_dom_put_sf"/>
</dbReference>
<feature type="domain" description="HTH merR-type" evidence="4">
    <location>
        <begin position="1"/>
        <end position="68"/>
    </location>
</feature>
<dbReference type="STRING" id="338969.Rfer_3871"/>
<proteinExistence type="predicted"/>